<evidence type="ECO:0000313" key="2">
    <source>
        <dbReference type="EMBL" id="MBM3332389.1"/>
    </source>
</evidence>
<keyword evidence="1" id="KW-0732">Signal</keyword>
<dbReference type="InterPro" id="IPR036249">
    <property type="entry name" value="Thioredoxin-like_sf"/>
</dbReference>
<accession>A0A937XH54</accession>
<dbReference type="SUPFAM" id="SSF52833">
    <property type="entry name" value="Thioredoxin-like"/>
    <property type="match status" value="2"/>
</dbReference>
<dbReference type="Proteomes" id="UP000779900">
    <property type="component" value="Unassembled WGS sequence"/>
</dbReference>
<dbReference type="PANTHER" id="PTHR42852:SF17">
    <property type="entry name" value="THIOREDOXIN-LIKE PROTEIN HI_1115"/>
    <property type="match status" value="1"/>
</dbReference>
<name>A0A937XH54_UNCW3</name>
<dbReference type="EMBL" id="VGIR01000082">
    <property type="protein sequence ID" value="MBM3332389.1"/>
    <property type="molecule type" value="Genomic_DNA"/>
</dbReference>
<evidence type="ECO:0000256" key="1">
    <source>
        <dbReference type="SAM" id="SignalP"/>
    </source>
</evidence>
<protein>
    <submittedName>
        <fullName evidence="2">Redoxin domain-containing protein</fullName>
    </submittedName>
</protein>
<feature type="signal peptide" evidence="1">
    <location>
        <begin position="1"/>
        <end position="19"/>
    </location>
</feature>
<dbReference type="PANTHER" id="PTHR42852">
    <property type="entry name" value="THIOL:DISULFIDE INTERCHANGE PROTEIN DSBE"/>
    <property type="match status" value="1"/>
</dbReference>
<proteinExistence type="predicted"/>
<reference evidence="2" key="1">
    <citation type="submission" date="2019-03" db="EMBL/GenBank/DDBJ databases">
        <title>Lake Tanganyika Metagenome-Assembled Genomes (MAGs).</title>
        <authorList>
            <person name="Tran P."/>
        </authorList>
    </citation>
    <scope>NUCLEOTIDE SEQUENCE</scope>
    <source>
        <strain evidence="2">K_DeepCast_150m_m2_040</strain>
    </source>
</reference>
<dbReference type="InterPro" id="IPR050553">
    <property type="entry name" value="Thioredoxin_ResA/DsbE_sf"/>
</dbReference>
<dbReference type="AlphaFoldDB" id="A0A937XH54"/>
<dbReference type="PROSITE" id="PS51257">
    <property type="entry name" value="PROKAR_LIPOPROTEIN"/>
    <property type="match status" value="1"/>
</dbReference>
<feature type="chain" id="PRO_5037602863" evidence="1">
    <location>
        <begin position="20"/>
        <end position="325"/>
    </location>
</feature>
<comment type="caution">
    <text evidence="2">The sequence shown here is derived from an EMBL/GenBank/DDBJ whole genome shotgun (WGS) entry which is preliminary data.</text>
</comment>
<sequence length="325" mass="34660">MSIHRYLYITAAVALLAVACGSRTPATKPAANGMVASFLKDNKLEGQIVLVEFGTIGCELSNSGLDMMIDLAGRKAVPNLAFARLEPVVDDKVFEDYYGARPAPFPVVRDKKMKIAEALGTTIYPQFALLDKYGRVRYRGSQPAEKDLGDWVRALAAETADRGPEASLFGSSQLDAAPLLATTRLPDLFGDVKPLAALKGRGGILLAFVDTKCPFSSVAIREFPKVAAVLKEKDVTSLLVNIGESEATVKKAYVPDAPVVYDTSKTTQKCWNVQSVPTIVLLDSAGAVTYQGGAAWTAVASATEKMLRLNAGSVVLDEAQSTIQG</sequence>
<gene>
    <name evidence="2" type="ORF">FJY68_11175</name>
</gene>
<evidence type="ECO:0000313" key="3">
    <source>
        <dbReference type="Proteomes" id="UP000779900"/>
    </source>
</evidence>
<organism evidence="2 3">
    <name type="scientific">candidate division WOR-3 bacterium</name>
    <dbReference type="NCBI Taxonomy" id="2052148"/>
    <lineage>
        <taxon>Bacteria</taxon>
        <taxon>Bacteria division WOR-3</taxon>
    </lineage>
</organism>
<dbReference type="Gene3D" id="3.40.30.10">
    <property type="entry name" value="Glutaredoxin"/>
    <property type="match status" value="2"/>
</dbReference>